<dbReference type="Proteomes" id="UP000249082">
    <property type="component" value="Unassembled WGS sequence"/>
</dbReference>
<organism evidence="1 2">
    <name type="scientific">Novosphingobium pentaromativorans</name>
    <dbReference type="NCBI Taxonomy" id="205844"/>
    <lineage>
        <taxon>Bacteria</taxon>
        <taxon>Pseudomonadati</taxon>
        <taxon>Pseudomonadota</taxon>
        <taxon>Alphaproteobacteria</taxon>
        <taxon>Sphingomonadales</taxon>
        <taxon>Sphingomonadaceae</taxon>
        <taxon>Novosphingobium</taxon>
    </lineage>
</organism>
<protein>
    <submittedName>
        <fullName evidence="1">Uncharacterized protein</fullName>
    </submittedName>
</protein>
<evidence type="ECO:0000313" key="2">
    <source>
        <dbReference type="Proteomes" id="UP000249082"/>
    </source>
</evidence>
<gene>
    <name evidence="1" type="ORF">DI555_02995</name>
</gene>
<evidence type="ECO:0000313" key="1">
    <source>
        <dbReference type="EMBL" id="PZQ57096.1"/>
    </source>
</evidence>
<accession>A0A2W5NUF6</accession>
<name>A0A2W5NUF6_9SPHN</name>
<proteinExistence type="predicted"/>
<dbReference type="AlphaFoldDB" id="A0A2W5NUF6"/>
<dbReference type="EMBL" id="QFPX01000002">
    <property type="protein sequence ID" value="PZQ57096.1"/>
    <property type="molecule type" value="Genomic_DNA"/>
</dbReference>
<sequence>MQQPEAQALIAACRNLVDFADPLVERELLAFARRARTASRGEAATVVREAVLILGRWGRVAAPACWAEREERTARLLGDGICGRAAVTLLPQGVSYEVETLSPLHDWAGISVSELEITAEATAHSVAAAVVAALFQAIAKAFRQAAENGARRESEKSEIAAS</sequence>
<reference evidence="1 2" key="1">
    <citation type="submission" date="2017-08" db="EMBL/GenBank/DDBJ databases">
        <title>Infants hospitalized years apart are colonized by the same room-sourced microbial strains.</title>
        <authorList>
            <person name="Brooks B."/>
            <person name="Olm M.R."/>
            <person name="Firek B.A."/>
            <person name="Baker R."/>
            <person name="Thomas B.C."/>
            <person name="Morowitz M.J."/>
            <person name="Banfield J.F."/>
        </authorList>
    </citation>
    <scope>NUCLEOTIDE SEQUENCE [LARGE SCALE GENOMIC DNA]</scope>
    <source>
        <strain evidence="1">S2_005_002_R2_33</strain>
    </source>
</reference>
<comment type="caution">
    <text evidence="1">The sequence shown here is derived from an EMBL/GenBank/DDBJ whole genome shotgun (WGS) entry which is preliminary data.</text>
</comment>